<evidence type="ECO:0000313" key="2">
    <source>
        <dbReference type="Proteomes" id="UP000189701"/>
    </source>
</evidence>
<proteinExistence type="predicted"/>
<feature type="region of interest" description="Disordered" evidence="1">
    <location>
        <begin position="105"/>
        <end position="146"/>
    </location>
</feature>
<dbReference type="OrthoDB" id="1304206at2759"/>
<gene>
    <name evidence="3" type="primary">LOC104221176</name>
</gene>
<dbReference type="AlphaFoldDB" id="A0A1U7W8A8"/>
<dbReference type="Proteomes" id="UP000189701">
    <property type="component" value="Unplaced"/>
</dbReference>
<reference evidence="3" key="2">
    <citation type="submission" date="2025-08" db="UniProtKB">
        <authorList>
            <consortium name="RefSeq"/>
        </authorList>
    </citation>
    <scope>IDENTIFICATION</scope>
    <source>
        <tissue evidence="3">Leaf</tissue>
    </source>
</reference>
<reference evidence="2" key="1">
    <citation type="journal article" date="2013" name="Genome Biol.">
        <title>Reference genomes and transcriptomes of Nicotiana sylvestris and Nicotiana tomentosiformis.</title>
        <authorList>
            <person name="Sierro N."/>
            <person name="Battey J.N."/>
            <person name="Ouadi S."/>
            <person name="Bovet L."/>
            <person name="Goepfert S."/>
            <person name="Bakaher N."/>
            <person name="Peitsch M.C."/>
            <person name="Ivanov N.V."/>
        </authorList>
    </citation>
    <scope>NUCLEOTIDE SEQUENCE [LARGE SCALE GENOMIC DNA]</scope>
</reference>
<evidence type="ECO:0000313" key="3">
    <source>
        <dbReference type="RefSeq" id="XP_009770480.1"/>
    </source>
</evidence>
<name>A0A1U7W8A8_NICSY</name>
<evidence type="ECO:0000256" key="1">
    <source>
        <dbReference type="SAM" id="MobiDB-lite"/>
    </source>
</evidence>
<accession>A0A1U7W8A8</accession>
<feature type="compositionally biased region" description="Polar residues" evidence="1">
    <location>
        <begin position="136"/>
        <end position="146"/>
    </location>
</feature>
<feature type="compositionally biased region" description="Basic and acidic residues" evidence="1">
    <location>
        <begin position="105"/>
        <end position="127"/>
    </location>
</feature>
<keyword evidence="2" id="KW-1185">Reference proteome</keyword>
<dbReference type="RefSeq" id="XP_009770480.1">
    <property type="nucleotide sequence ID" value="XM_009772178.1"/>
</dbReference>
<protein>
    <submittedName>
        <fullName evidence="3">Uncharacterized protein LOC104221176</fullName>
    </submittedName>
</protein>
<sequence>MHTWNYVKQVVSAIGTPLEMDLATRGRTRPSMAKVRVEIDQLKNQPYSVYVGQIYKNAPQKDFVQKLEFEGIPKYCKFCRTLGHNMINCRALERKKVVEARELEAQKAMKNHNEEAKSNEKDNKLDVSENDIDIDNAQTSANTTKN</sequence>
<dbReference type="PANTHER" id="PTHR31286">
    <property type="entry name" value="GLYCINE-RICH CELL WALL STRUCTURAL PROTEIN 1.8-LIKE"/>
    <property type="match status" value="1"/>
</dbReference>
<dbReference type="InterPro" id="IPR040256">
    <property type="entry name" value="At4g02000-like"/>
</dbReference>
<organism evidence="2 3">
    <name type="scientific">Nicotiana sylvestris</name>
    <name type="common">Wood tobacco</name>
    <name type="synonym">South American tobacco</name>
    <dbReference type="NCBI Taxonomy" id="4096"/>
    <lineage>
        <taxon>Eukaryota</taxon>
        <taxon>Viridiplantae</taxon>
        <taxon>Streptophyta</taxon>
        <taxon>Embryophyta</taxon>
        <taxon>Tracheophyta</taxon>
        <taxon>Spermatophyta</taxon>
        <taxon>Magnoliopsida</taxon>
        <taxon>eudicotyledons</taxon>
        <taxon>Gunneridae</taxon>
        <taxon>Pentapetalae</taxon>
        <taxon>asterids</taxon>
        <taxon>lamiids</taxon>
        <taxon>Solanales</taxon>
        <taxon>Solanaceae</taxon>
        <taxon>Nicotianoideae</taxon>
        <taxon>Nicotianeae</taxon>
        <taxon>Nicotiana</taxon>
    </lineage>
</organism>
<dbReference type="PANTHER" id="PTHR31286:SF164">
    <property type="entry name" value="ZINC FINGER, CCHC-TYPE"/>
    <property type="match status" value="1"/>
</dbReference>